<feature type="compositionally biased region" description="Polar residues" evidence="1">
    <location>
        <begin position="32"/>
        <end position="51"/>
    </location>
</feature>
<dbReference type="Proteomes" id="UP000827092">
    <property type="component" value="Unassembled WGS sequence"/>
</dbReference>
<evidence type="ECO:0000256" key="1">
    <source>
        <dbReference type="SAM" id="MobiDB-lite"/>
    </source>
</evidence>
<sequence length="128" mass="14497">MEMEFSGNSQRKWRFLIEGRKQRPFLRDRSLKPNSRNPIFNQSGSGMSLTNGEMERSSILNESYSQFNHSSHPRKGSMNCVEITYTTFLFHVSTVVNGSRSPPDNCAHSDSGIRTNESEEAHGKLING</sequence>
<proteinExistence type="predicted"/>
<gene>
    <name evidence="2" type="ORF">JTE90_011532</name>
</gene>
<dbReference type="AlphaFoldDB" id="A0AAV6UIV7"/>
<organism evidence="2 3">
    <name type="scientific">Oedothorax gibbosus</name>
    <dbReference type="NCBI Taxonomy" id="931172"/>
    <lineage>
        <taxon>Eukaryota</taxon>
        <taxon>Metazoa</taxon>
        <taxon>Ecdysozoa</taxon>
        <taxon>Arthropoda</taxon>
        <taxon>Chelicerata</taxon>
        <taxon>Arachnida</taxon>
        <taxon>Araneae</taxon>
        <taxon>Araneomorphae</taxon>
        <taxon>Entelegynae</taxon>
        <taxon>Araneoidea</taxon>
        <taxon>Linyphiidae</taxon>
        <taxon>Erigoninae</taxon>
        <taxon>Oedothorax</taxon>
    </lineage>
</organism>
<evidence type="ECO:0000313" key="2">
    <source>
        <dbReference type="EMBL" id="KAG8184034.1"/>
    </source>
</evidence>
<name>A0AAV6UIV7_9ARAC</name>
<protein>
    <submittedName>
        <fullName evidence="2">Uncharacterized protein</fullName>
    </submittedName>
</protein>
<evidence type="ECO:0000313" key="3">
    <source>
        <dbReference type="Proteomes" id="UP000827092"/>
    </source>
</evidence>
<feature type="region of interest" description="Disordered" evidence="1">
    <location>
        <begin position="99"/>
        <end position="128"/>
    </location>
</feature>
<keyword evidence="3" id="KW-1185">Reference proteome</keyword>
<accession>A0AAV6UIV7</accession>
<comment type="caution">
    <text evidence="2">The sequence shown here is derived from an EMBL/GenBank/DDBJ whole genome shotgun (WGS) entry which is preliminary data.</text>
</comment>
<feature type="region of interest" description="Disordered" evidence="1">
    <location>
        <begin position="28"/>
        <end position="51"/>
    </location>
</feature>
<feature type="compositionally biased region" description="Basic and acidic residues" evidence="1">
    <location>
        <begin position="116"/>
        <end position="128"/>
    </location>
</feature>
<reference evidence="2 3" key="1">
    <citation type="journal article" date="2022" name="Nat. Ecol. Evol.">
        <title>A masculinizing supergene underlies an exaggerated male reproductive morph in a spider.</title>
        <authorList>
            <person name="Hendrickx F."/>
            <person name="De Corte Z."/>
            <person name="Sonet G."/>
            <person name="Van Belleghem S.M."/>
            <person name="Kostlbacher S."/>
            <person name="Vangestel C."/>
        </authorList>
    </citation>
    <scope>NUCLEOTIDE SEQUENCE [LARGE SCALE GENOMIC DNA]</scope>
    <source>
        <strain evidence="2">W744_W776</strain>
    </source>
</reference>
<dbReference type="EMBL" id="JAFNEN010000390">
    <property type="protein sequence ID" value="KAG8184034.1"/>
    <property type="molecule type" value="Genomic_DNA"/>
</dbReference>